<feature type="transmembrane region" description="Helical" evidence="8">
    <location>
        <begin position="197"/>
        <end position="215"/>
    </location>
</feature>
<keyword evidence="4" id="KW-1003">Cell membrane</keyword>
<dbReference type="GO" id="GO:1904659">
    <property type="term" value="P:D-glucose transmembrane transport"/>
    <property type="evidence" value="ECO:0007669"/>
    <property type="project" value="InterPro"/>
</dbReference>
<feature type="transmembrane region" description="Helical" evidence="8">
    <location>
        <begin position="80"/>
        <end position="98"/>
    </location>
</feature>
<dbReference type="NCBIfam" id="TIGR00885">
    <property type="entry name" value="fucP"/>
    <property type="match status" value="1"/>
</dbReference>
<dbReference type="InterPro" id="IPR050375">
    <property type="entry name" value="MFS_TsgA-like"/>
</dbReference>
<sequence>MPDKAAILEKKYTLAFILVASLFFSWAMAAQLNDILIRQFQKALELNRGQAGFIQTAFYFGYFFGAIPAGLLMRRLGYKNGILIGLGLYCAGALLFYPAADLRVFSLFLVALYIIAFGLSFLETAANPYIAVMGHPSTGPARLNIAQSFYGIGAFVGPFLGSVFIFSGVEYSSAELAQLSPEQLEQWRTSEAKAVQMPYLALAGFIAFLAVLIGFSKLPKLNEETEQNPDSGKTGIKAGLAGLFQYRHFRLAVVSQFFYVGAQVCIWSYFIDFAIELDPDMSEKGAGKLLSFGFLTLMLGRFSGGLLMQKFPAHKLLACYCVMTILMMLAAILTTGTMAITALWLTTLFMSIMWPTVFALGLRDLGEQTKMASSFMIMAIAGGAIFPPLMGYIADLNDNMQLALILPTACFFVVLHYSLSGWKPRLDKQQAEPQTLPSS</sequence>
<feature type="transmembrane region" description="Helical" evidence="8">
    <location>
        <begin position="104"/>
        <end position="122"/>
    </location>
</feature>
<feature type="transmembrane region" description="Helical" evidence="8">
    <location>
        <begin position="53"/>
        <end position="73"/>
    </location>
</feature>
<evidence type="ECO:0000313" key="10">
    <source>
        <dbReference type="EMBL" id="MBB6522561.1"/>
    </source>
</evidence>
<organism evidence="10 11">
    <name type="scientific">Pseudoteredinibacter isoporae</name>
    <dbReference type="NCBI Taxonomy" id="570281"/>
    <lineage>
        <taxon>Bacteria</taxon>
        <taxon>Pseudomonadati</taxon>
        <taxon>Pseudomonadota</taxon>
        <taxon>Gammaproteobacteria</taxon>
        <taxon>Cellvibrionales</taxon>
        <taxon>Cellvibrionaceae</taxon>
        <taxon>Pseudoteredinibacter</taxon>
    </lineage>
</organism>
<evidence type="ECO:0000256" key="2">
    <source>
        <dbReference type="ARBA" id="ARBA00004429"/>
    </source>
</evidence>
<dbReference type="EMBL" id="JACHHT010000002">
    <property type="protein sequence ID" value="MBB6522561.1"/>
    <property type="molecule type" value="Genomic_DNA"/>
</dbReference>
<comment type="caution">
    <text evidence="10">The sequence shown here is derived from an EMBL/GenBank/DDBJ whole genome shotgun (WGS) entry which is preliminary data.</text>
</comment>
<dbReference type="RefSeq" id="WP_166845646.1">
    <property type="nucleotide sequence ID" value="NZ_JAAONY010000002.1"/>
</dbReference>
<keyword evidence="7 8" id="KW-0472">Membrane</keyword>
<dbReference type="GO" id="GO:0055056">
    <property type="term" value="F:D-glucose transmembrane transporter activity"/>
    <property type="evidence" value="ECO:0007669"/>
    <property type="project" value="InterPro"/>
</dbReference>
<keyword evidence="11" id="KW-1185">Reference proteome</keyword>
<accession>A0A7X0JWG6</accession>
<protein>
    <submittedName>
        <fullName evidence="10">FHS family L-fucose permease-like MFS transporter</fullName>
    </submittedName>
</protein>
<dbReference type="SUPFAM" id="SSF103473">
    <property type="entry name" value="MFS general substrate transporter"/>
    <property type="match status" value="1"/>
</dbReference>
<dbReference type="InParanoid" id="A0A7X0JWG6"/>
<dbReference type="InterPro" id="IPR020846">
    <property type="entry name" value="MFS_dom"/>
</dbReference>
<feature type="transmembrane region" description="Helical" evidence="8">
    <location>
        <begin position="374"/>
        <end position="394"/>
    </location>
</feature>
<dbReference type="GO" id="GO:0015535">
    <property type="term" value="F:fucose:proton symporter activity"/>
    <property type="evidence" value="ECO:0007669"/>
    <property type="project" value="InterPro"/>
</dbReference>
<evidence type="ECO:0000256" key="3">
    <source>
        <dbReference type="ARBA" id="ARBA00009120"/>
    </source>
</evidence>
<gene>
    <name evidence="10" type="ORF">HNR48_002846</name>
</gene>
<dbReference type="FunCoup" id="A0A7X0JWG6">
    <property type="interactions" value="125"/>
</dbReference>
<dbReference type="InterPro" id="IPR005964">
    <property type="entry name" value="Glc/Gal_transptr_bac"/>
</dbReference>
<dbReference type="InterPro" id="IPR011701">
    <property type="entry name" value="MFS"/>
</dbReference>
<dbReference type="NCBIfam" id="TIGR01272">
    <property type="entry name" value="gluP"/>
    <property type="match status" value="1"/>
</dbReference>
<dbReference type="PANTHER" id="PTHR43702:SF11">
    <property type="entry name" value="L-FUCOSE-PROTON SYMPORTER"/>
    <property type="match status" value="1"/>
</dbReference>
<feature type="transmembrane region" description="Helical" evidence="8">
    <location>
        <begin position="290"/>
        <end position="308"/>
    </location>
</feature>
<evidence type="ECO:0000256" key="6">
    <source>
        <dbReference type="ARBA" id="ARBA00022989"/>
    </source>
</evidence>
<dbReference type="PANTHER" id="PTHR43702">
    <property type="entry name" value="L-FUCOSE-PROTON SYMPORTER"/>
    <property type="match status" value="1"/>
</dbReference>
<feature type="transmembrane region" description="Helical" evidence="8">
    <location>
        <begin position="251"/>
        <end position="270"/>
    </location>
</feature>
<evidence type="ECO:0000256" key="4">
    <source>
        <dbReference type="ARBA" id="ARBA00022475"/>
    </source>
</evidence>
<dbReference type="Proteomes" id="UP000528457">
    <property type="component" value="Unassembled WGS sequence"/>
</dbReference>
<dbReference type="InterPro" id="IPR036259">
    <property type="entry name" value="MFS_trans_sf"/>
</dbReference>
<evidence type="ECO:0000256" key="7">
    <source>
        <dbReference type="ARBA" id="ARBA00023136"/>
    </source>
</evidence>
<proteinExistence type="inferred from homology"/>
<feature type="transmembrane region" description="Helical" evidence="8">
    <location>
        <begin position="400"/>
        <end position="419"/>
    </location>
</feature>
<feature type="transmembrane region" description="Helical" evidence="8">
    <location>
        <begin position="342"/>
        <end position="362"/>
    </location>
</feature>
<evidence type="ECO:0000256" key="5">
    <source>
        <dbReference type="ARBA" id="ARBA00022692"/>
    </source>
</evidence>
<feature type="domain" description="Major facilitator superfamily (MFS) profile" evidence="9">
    <location>
        <begin position="13"/>
        <end position="439"/>
    </location>
</feature>
<dbReference type="AlphaFoldDB" id="A0A7X0JWG6"/>
<dbReference type="GO" id="GO:0005886">
    <property type="term" value="C:plasma membrane"/>
    <property type="evidence" value="ECO:0007669"/>
    <property type="project" value="UniProtKB-SubCell"/>
</dbReference>
<evidence type="ECO:0000256" key="1">
    <source>
        <dbReference type="ARBA" id="ARBA00003321"/>
    </source>
</evidence>
<dbReference type="Gene3D" id="1.20.1250.20">
    <property type="entry name" value="MFS general substrate transporter like domains"/>
    <property type="match status" value="2"/>
</dbReference>
<comment type="subcellular location">
    <subcellularLocation>
        <location evidence="2">Cell inner membrane</location>
        <topology evidence="2">Multi-pass membrane protein</topology>
    </subcellularLocation>
</comment>
<keyword evidence="6 8" id="KW-1133">Transmembrane helix</keyword>
<name>A0A7X0JWG6_9GAMM</name>
<feature type="transmembrane region" description="Helical" evidence="8">
    <location>
        <begin position="143"/>
        <end position="166"/>
    </location>
</feature>
<evidence type="ECO:0000259" key="9">
    <source>
        <dbReference type="PROSITE" id="PS50850"/>
    </source>
</evidence>
<feature type="transmembrane region" description="Helical" evidence="8">
    <location>
        <begin position="317"/>
        <end position="336"/>
    </location>
</feature>
<comment type="similarity">
    <text evidence="3">Belongs to the major facilitator superfamily. FHS transporter (TC 2.A.1.7) family.</text>
</comment>
<evidence type="ECO:0000256" key="8">
    <source>
        <dbReference type="SAM" id="Phobius"/>
    </source>
</evidence>
<evidence type="ECO:0000313" key="11">
    <source>
        <dbReference type="Proteomes" id="UP000528457"/>
    </source>
</evidence>
<dbReference type="GO" id="GO:0005354">
    <property type="term" value="F:galactose transmembrane transporter activity"/>
    <property type="evidence" value="ECO:0007669"/>
    <property type="project" value="InterPro"/>
</dbReference>
<reference evidence="10 11" key="1">
    <citation type="submission" date="2020-08" db="EMBL/GenBank/DDBJ databases">
        <title>Genomic Encyclopedia of Type Strains, Phase IV (KMG-IV): sequencing the most valuable type-strain genomes for metagenomic binning, comparative biology and taxonomic classification.</title>
        <authorList>
            <person name="Goeker M."/>
        </authorList>
    </citation>
    <scope>NUCLEOTIDE SEQUENCE [LARGE SCALE GENOMIC DNA]</scope>
    <source>
        <strain evidence="10 11">DSM 22368</strain>
    </source>
</reference>
<dbReference type="PROSITE" id="PS50850">
    <property type="entry name" value="MFS"/>
    <property type="match status" value="1"/>
</dbReference>
<dbReference type="InterPro" id="IPR005275">
    <property type="entry name" value="Lfuc_symporter_FucP"/>
</dbReference>
<dbReference type="CDD" id="cd17394">
    <property type="entry name" value="MFS_FucP_like"/>
    <property type="match status" value="1"/>
</dbReference>
<comment type="function">
    <text evidence="1">Intake of glucose and galactose.</text>
</comment>
<dbReference type="Pfam" id="PF07690">
    <property type="entry name" value="MFS_1"/>
    <property type="match status" value="1"/>
</dbReference>
<keyword evidence="5 8" id="KW-0812">Transmembrane</keyword>